<dbReference type="InterPro" id="IPR013087">
    <property type="entry name" value="Znf_C2H2_type"/>
</dbReference>
<evidence type="ECO:0000313" key="4">
    <source>
        <dbReference type="EMBL" id="GAA56608.1"/>
    </source>
</evidence>
<dbReference type="AlphaFoldDB" id="G7YUH8"/>
<evidence type="ECO:0000259" key="3">
    <source>
        <dbReference type="PROSITE" id="PS50164"/>
    </source>
</evidence>
<protein>
    <recommendedName>
        <fullName evidence="6">C2H2-type domain-containing protein</fullName>
    </recommendedName>
</protein>
<name>G7YUH8_CLOSI</name>
<dbReference type="InterPro" id="IPR035901">
    <property type="entry name" value="GIY-YIG_endonuc_sf"/>
</dbReference>
<proteinExistence type="predicted"/>
<keyword evidence="5" id="KW-1185">Reference proteome</keyword>
<dbReference type="InterPro" id="IPR000305">
    <property type="entry name" value="GIY-YIG_endonuc"/>
</dbReference>
<evidence type="ECO:0000256" key="1">
    <source>
        <dbReference type="PROSITE-ProRule" id="PRU00042"/>
    </source>
</evidence>
<dbReference type="SMART" id="SM00355">
    <property type="entry name" value="ZnF_C2H2"/>
    <property type="match status" value="2"/>
</dbReference>
<dbReference type="CDD" id="cd10442">
    <property type="entry name" value="GIY-YIG_PLEs"/>
    <property type="match status" value="1"/>
</dbReference>
<dbReference type="PROSITE" id="PS50164">
    <property type="entry name" value="GIY_YIG"/>
    <property type="match status" value="1"/>
</dbReference>
<evidence type="ECO:0000259" key="2">
    <source>
        <dbReference type="PROSITE" id="PS50157"/>
    </source>
</evidence>
<dbReference type="PROSITE" id="PS00028">
    <property type="entry name" value="ZINC_FINGER_C2H2_1"/>
    <property type="match status" value="2"/>
</dbReference>
<keyword evidence="1" id="KW-0862">Zinc</keyword>
<dbReference type="PROSITE" id="PS50157">
    <property type="entry name" value="ZINC_FINGER_C2H2_2"/>
    <property type="match status" value="1"/>
</dbReference>
<keyword evidence="1" id="KW-0479">Metal-binding</keyword>
<sequence>MNPAIARILRKSLIIRIRQRIPSPPTREAQSSYHEYAPFVNPHFENKDEEKYKRYQWPVSPQNNLRLLMTAPIMVTSYVERSGSLKDHSIDLYKDQMFRGIVKSPPSTETSNSVLVCAPFVAVSRKSMTDPRKNSVCKQQSETLDSGFDFTGTHKYYVSLVAPGFEHRHQTQKGVFYHYSTSARWRYLKCQVEKLRAQQLQTGLASLLGFNVLVTFNNVQYESSGASAPALTRTHVGLTCEECGKWCKSKAGLVTHHRVHDTESVDAKVLEAGALSSKTRGWLAKSRSSTIRLESDQANCRRGSRPYGPFNGQFVPRPGQAHIQDALRFNANALAGYLNLFLLSGVCPLHLCRVRITLVPKVPNPTSPDRLRPISVSSILVRRFPKVLADFRSRRLQLPSQQFVLQIETVVWKLNRCYMPCFVTLQRLLLNSALRLVISRKRLIRFRMTQSPDLPRRLEHRYQFHYMLADGFASSDDWIVCAKSQASIKERLEVVAVELGRDGMKTNVQKTKAIVICWDRKHRATAISVGPFCFTEELLTPLGPINTVTYFVILFTFKGKGVFNHRQQLFKLLDKSVFASIASSMFKRVRALCTEEVDRIAAQIEVKDELRGSGYPASLIRRQLRRVLVLVAQPKREWLGTAVIPYKPGTSEIIRRILNTTNTRDRLLANRTRDCVYKIKCNDCTKLYIGQTAKELHTRVGEHRRKINSPPRNAYKYQVLPKDSAIAEHALDTGHKIDLENVEVLRRGLRSTSQRLMAEAVEIAKHPSVNRIGVKLANLGTGRVLQLNEELTGYSQVVRFGRNCTGNMQAKMAEFLYPCSSTACRPQNRSNRRVDLFGFNSTAIVSKRILRVERGGLPRVIPTVVRSAKNWLALASVDKLGQPGSISALVLPSGGMAARHRKGVTAGSIDRHTRADFHYEASVAWTEQLSVTHEAIRVRTGAKLENCLTPATSYIPTKLSKTAALNLRSVTTALTAIRNSVIVLKSDMKAKSDDKARKKHIWLVDSEPMLNLRMTGSNFSCDRPFLVVRKVPEQIFALTWLEGTNRKSVMHICRLCVYKLPMEGLD</sequence>
<reference evidence="4" key="1">
    <citation type="journal article" date="2011" name="Genome Biol.">
        <title>The draft genome of the carcinogenic human liver fluke Clonorchis sinensis.</title>
        <authorList>
            <person name="Wang X."/>
            <person name="Chen W."/>
            <person name="Huang Y."/>
            <person name="Sun J."/>
            <person name="Men J."/>
            <person name="Liu H."/>
            <person name="Luo F."/>
            <person name="Guo L."/>
            <person name="Lv X."/>
            <person name="Deng C."/>
            <person name="Zhou C."/>
            <person name="Fan Y."/>
            <person name="Li X."/>
            <person name="Huang L."/>
            <person name="Hu Y."/>
            <person name="Liang C."/>
            <person name="Hu X."/>
            <person name="Xu J."/>
            <person name="Yu X."/>
        </authorList>
    </citation>
    <scope>NUCLEOTIDE SEQUENCE [LARGE SCALE GENOMIC DNA]</scope>
    <source>
        <strain evidence="4">Henan</strain>
    </source>
</reference>
<accession>G7YUH8</accession>
<reference key="2">
    <citation type="submission" date="2011-10" db="EMBL/GenBank/DDBJ databases">
        <title>The genome and transcriptome sequence of Clonorchis sinensis provide insights into the carcinogenic liver fluke.</title>
        <authorList>
            <person name="Wang X."/>
            <person name="Huang Y."/>
            <person name="Chen W."/>
            <person name="Liu H."/>
            <person name="Guo L."/>
            <person name="Chen Y."/>
            <person name="Luo F."/>
            <person name="Zhou W."/>
            <person name="Sun J."/>
            <person name="Mao Q."/>
            <person name="Liang P."/>
            <person name="Zhou C."/>
            <person name="Tian Y."/>
            <person name="Men J."/>
            <person name="Lv X."/>
            <person name="Huang L."/>
            <person name="Zhou J."/>
            <person name="Hu Y."/>
            <person name="Li R."/>
            <person name="Zhang F."/>
            <person name="Lei H."/>
            <person name="Li X."/>
            <person name="Hu X."/>
            <person name="Liang C."/>
            <person name="Xu J."/>
            <person name="Wu Z."/>
            <person name="Yu X."/>
        </authorList>
    </citation>
    <scope>NUCLEOTIDE SEQUENCE</scope>
    <source>
        <strain>Henan</strain>
    </source>
</reference>
<dbReference type="Gene3D" id="3.40.1440.10">
    <property type="entry name" value="GIY-YIG endonuclease"/>
    <property type="match status" value="1"/>
</dbReference>
<dbReference type="EMBL" id="DF144309">
    <property type="protein sequence ID" value="GAA56608.1"/>
    <property type="molecule type" value="Genomic_DNA"/>
</dbReference>
<dbReference type="Proteomes" id="UP000008909">
    <property type="component" value="Unassembled WGS sequence"/>
</dbReference>
<keyword evidence="1" id="KW-0863">Zinc-finger</keyword>
<dbReference type="GO" id="GO:0008270">
    <property type="term" value="F:zinc ion binding"/>
    <property type="evidence" value="ECO:0007669"/>
    <property type="project" value="UniProtKB-KW"/>
</dbReference>
<evidence type="ECO:0000313" key="5">
    <source>
        <dbReference type="Proteomes" id="UP000008909"/>
    </source>
</evidence>
<evidence type="ECO:0008006" key="6">
    <source>
        <dbReference type="Google" id="ProtNLM"/>
    </source>
</evidence>
<feature type="domain" description="C2H2-type" evidence="2">
    <location>
        <begin position="238"/>
        <end position="265"/>
    </location>
</feature>
<feature type="domain" description="GIY-YIG" evidence="3">
    <location>
        <begin position="672"/>
        <end position="772"/>
    </location>
</feature>
<organism evidence="4 5">
    <name type="scientific">Clonorchis sinensis</name>
    <name type="common">Chinese liver fluke</name>
    <dbReference type="NCBI Taxonomy" id="79923"/>
    <lineage>
        <taxon>Eukaryota</taxon>
        <taxon>Metazoa</taxon>
        <taxon>Spiralia</taxon>
        <taxon>Lophotrochozoa</taxon>
        <taxon>Platyhelminthes</taxon>
        <taxon>Trematoda</taxon>
        <taxon>Digenea</taxon>
        <taxon>Opisthorchiida</taxon>
        <taxon>Opisthorchiata</taxon>
        <taxon>Opisthorchiidae</taxon>
        <taxon>Clonorchis</taxon>
    </lineage>
</organism>
<gene>
    <name evidence="4" type="ORF">CLF_111206</name>
</gene>